<dbReference type="RefSeq" id="WP_229158071.1">
    <property type="nucleotide sequence ID" value="NZ_JAJEWP010000001.1"/>
</dbReference>
<dbReference type="InterPro" id="IPR009912">
    <property type="entry name" value="DUF1451"/>
</dbReference>
<reference evidence="1 2" key="1">
    <citation type="submission" date="2021-10" db="EMBL/GenBank/DDBJ databases">
        <title>Draft genome of Aestuariibacter halophilus JC2043.</title>
        <authorList>
            <person name="Emsley S.A."/>
            <person name="Pfannmuller K.M."/>
            <person name="Ushijima B."/>
            <person name="Saw J.H."/>
            <person name="Videau P."/>
        </authorList>
    </citation>
    <scope>NUCLEOTIDE SEQUENCE [LARGE SCALE GENOMIC DNA]</scope>
    <source>
        <strain evidence="1 2">JC2043</strain>
    </source>
</reference>
<organism evidence="1 2">
    <name type="scientific">Fluctibacter halophilus</name>
    <dbReference type="NCBI Taxonomy" id="226011"/>
    <lineage>
        <taxon>Bacteria</taxon>
        <taxon>Pseudomonadati</taxon>
        <taxon>Pseudomonadota</taxon>
        <taxon>Gammaproteobacteria</taxon>
        <taxon>Alteromonadales</taxon>
        <taxon>Alteromonadaceae</taxon>
        <taxon>Fluctibacter</taxon>
    </lineage>
</organism>
<accession>A0ABS8G5F0</accession>
<keyword evidence="2" id="KW-1185">Reference proteome</keyword>
<dbReference type="Proteomes" id="UP001520878">
    <property type="component" value="Unassembled WGS sequence"/>
</dbReference>
<gene>
    <name evidence="1" type="ORF">LJ739_06110</name>
</gene>
<evidence type="ECO:0000313" key="1">
    <source>
        <dbReference type="EMBL" id="MCC2615807.1"/>
    </source>
</evidence>
<protein>
    <submittedName>
        <fullName evidence="1">Zinc ribbon-containing protein</fullName>
    </submittedName>
</protein>
<comment type="caution">
    <text evidence="1">The sequence shown here is derived from an EMBL/GenBank/DDBJ whole genome shotgun (WGS) entry which is preliminary data.</text>
</comment>
<evidence type="ECO:0000313" key="2">
    <source>
        <dbReference type="Proteomes" id="UP001520878"/>
    </source>
</evidence>
<sequence length="160" mass="18496">MQEHQSRYQRAMDNAADFIQQAAENDVLSLMDIIETAKAYWHAGESLSKDELLMLENWLLRDIETFRQQWQAAAGSSFWWQSVKGLFWQQLARLSDQNRLEMEELSLDIAHQGEYQAGELVSLGTLTCTRCGHQVSVDFVTTIEPCLQCGNERFFRSNSR</sequence>
<dbReference type="EMBL" id="JAJEWP010000001">
    <property type="protein sequence ID" value="MCC2615807.1"/>
    <property type="molecule type" value="Genomic_DNA"/>
</dbReference>
<proteinExistence type="predicted"/>
<name>A0ABS8G5F0_9ALTE</name>
<dbReference type="Pfam" id="PF07295">
    <property type="entry name" value="DUF1451"/>
    <property type="match status" value="1"/>
</dbReference>